<evidence type="ECO:0000313" key="2">
    <source>
        <dbReference type="EMBL" id="RNA61496.1"/>
    </source>
</evidence>
<accession>A0A3M7TET7</accession>
<keyword evidence="1" id="KW-0732">Signal</keyword>
<dbReference type="OrthoDB" id="4223934at2"/>
<organism evidence="2 3">
    <name type="scientific">Chryseobacterium nematophagum</name>
    <dbReference type="NCBI Taxonomy" id="2305228"/>
    <lineage>
        <taxon>Bacteria</taxon>
        <taxon>Pseudomonadati</taxon>
        <taxon>Bacteroidota</taxon>
        <taxon>Flavobacteriia</taxon>
        <taxon>Flavobacteriales</taxon>
        <taxon>Weeksellaceae</taxon>
        <taxon>Chryseobacterium group</taxon>
        <taxon>Chryseobacterium</taxon>
    </lineage>
</organism>
<evidence type="ECO:0008006" key="4">
    <source>
        <dbReference type="Google" id="ProtNLM"/>
    </source>
</evidence>
<dbReference type="SUPFAM" id="SSF56399">
    <property type="entry name" value="ADP-ribosylation"/>
    <property type="match status" value="1"/>
</dbReference>
<reference evidence="2 3" key="1">
    <citation type="submission" date="2018-08" db="EMBL/GenBank/DDBJ databases">
        <title>Chryseobacterium nematophagum: a novel matrix digesting pathogen of nematodes.</title>
        <authorList>
            <person name="Page A."/>
            <person name="Roberts M."/>
            <person name="Felix M.-A."/>
            <person name="Weir W."/>
        </authorList>
    </citation>
    <scope>NUCLEOTIDE SEQUENCE [LARGE SCALE GENOMIC DNA]</scope>
    <source>
        <strain evidence="2 3">JUb129</strain>
    </source>
</reference>
<name>A0A3M7TET7_9FLAO</name>
<dbReference type="Proteomes" id="UP000278775">
    <property type="component" value="Unassembled WGS sequence"/>
</dbReference>
<comment type="caution">
    <text evidence="2">The sequence shown here is derived from an EMBL/GenBank/DDBJ whole genome shotgun (WGS) entry which is preliminary data.</text>
</comment>
<dbReference type="InterPro" id="IPR003898">
    <property type="entry name" value="Borpert_toxA"/>
</dbReference>
<dbReference type="Pfam" id="PF02917">
    <property type="entry name" value="Pertussis_S1"/>
    <property type="match status" value="1"/>
</dbReference>
<evidence type="ECO:0000313" key="3">
    <source>
        <dbReference type="Proteomes" id="UP000278775"/>
    </source>
</evidence>
<dbReference type="GO" id="GO:0005576">
    <property type="term" value="C:extracellular region"/>
    <property type="evidence" value="ECO:0007669"/>
    <property type="project" value="InterPro"/>
</dbReference>
<feature type="chain" id="PRO_5017944348" description="DNA/RNA non-specific endonuclease" evidence="1">
    <location>
        <begin position="25"/>
        <end position="264"/>
    </location>
</feature>
<dbReference type="Gene3D" id="3.90.210.10">
    <property type="entry name" value="Heat-Labile Enterotoxin, subunit A"/>
    <property type="match status" value="1"/>
</dbReference>
<dbReference type="GO" id="GO:0003950">
    <property type="term" value="F:NAD+ poly-ADP-ribosyltransferase activity"/>
    <property type="evidence" value="ECO:0007669"/>
    <property type="project" value="InterPro"/>
</dbReference>
<evidence type="ECO:0000256" key="1">
    <source>
        <dbReference type="SAM" id="SignalP"/>
    </source>
</evidence>
<dbReference type="AlphaFoldDB" id="A0A3M7TET7"/>
<protein>
    <recommendedName>
        <fullName evidence="4">DNA/RNA non-specific endonuclease</fullName>
    </recommendedName>
</protein>
<sequence>MKKNFSIFALILAGLFTTSTLSCSEDRTTEEMLATDVNAGTKLNMQARAASNNGNLPLTHPYLRTNIPIPNLVYRVDSRSPDEIFRDGFTARGNSYNLGNHVLGGSYMSTTGYISTSDNMESVLNMASSSLNNSLQTTWGVDSYRRAQYRTWIYFIAPSPTNFFSVNANVPPTPTFQRYAGQNEWVAVDRIYPGSIVSAMPVTRFFQSPPEGGLPTADGPVIYGSGQQRQNPSFNRSNPPYSPVGFSSVNVGQTSVNFCGRCEK</sequence>
<dbReference type="EMBL" id="QWIU01000002">
    <property type="protein sequence ID" value="RNA61496.1"/>
    <property type="molecule type" value="Genomic_DNA"/>
</dbReference>
<proteinExistence type="predicted"/>
<feature type="signal peptide" evidence="1">
    <location>
        <begin position="1"/>
        <end position="24"/>
    </location>
</feature>
<dbReference type="RefSeq" id="WP_122635637.1">
    <property type="nucleotide sequence ID" value="NZ_QWIU01000002.1"/>
</dbReference>
<dbReference type="PROSITE" id="PS51257">
    <property type="entry name" value="PROKAR_LIPOPROTEIN"/>
    <property type="match status" value="1"/>
</dbReference>
<gene>
    <name evidence="2" type="ORF">D1631_05905</name>
</gene>